<dbReference type="InterPro" id="IPR000675">
    <property type="entry name" value="Cutinase/axe"/>
</dbReference>
<keyword evidence="1" id="KW-0378">Hydrolase</keyword>
<comment type="caution">
    <text evidence="3">The sequence shown here is derived from an EMBL/GenBank/DDBJ whole genome shotgun (WGS) entry which is preliminary data.</text>
</comment>
<organism evidence="3 4">
    <name type="scientific">Podospora fimiseda</name>
    <dbReference type="NCBI Taxonomy" id="252190"/>
    <lineage>
        <taxon>Eukaryota</taxon>
        <taxon>Fungi</taxon>
        <taxon>Dikarya</taxon>
        <taxon>Ascomycota</taxon>
        <taxon>Pezizomycotina</taxon>
        <taxon>Sordariomycetes</taxon>
        <taxon>Sordariomycetidae</taxon>
        <taxon>Sordariales</taxon>
        <taxon>Podosporaceae</taxon>
        <taxon>Podospora</taxon>
    </lineage>
</organism>
<protein>
    <submittedName>
        <fullName evidence="3">Cutinase-domain-containing protein</fullName>
    </submittedName>
</protein>
<sequence>MKEILSQAVTALAAILQTRDTLLWDGKCATGVHIIVARGSTEAPGMGRAAPVARNATLLVPGSSIVTVDYPATFENYFISQAAGAAGFERLVLQHVEACPNTKIALIGYSQGAHALMDAICGAAGDAYQVSEKLTMALKEQVIASVGFGDPSHTAGAPWNAGTSNKTGLFARNNVTACEPYADRIRSYCDTGDIYCDLGDDAAIHGSYFANYSIAAADFIATQYMTIQLKNETVPAGDASSPDTPVKSGAKSLNRASWVGVVAGVVGTIGFLGML</sequence>
<evidence type="ECO:0000256" key="2">
    <source>
        <dbReference type="ARBA" id="ARBA00023157"/>
    </source>
</evidence>
<reference evidence="3" key="1">
    <citation type="journal article" date="2023" name="Mol. Phylogenet. Evol.">
        <title>Genome-scale phylogeny and comparative genomics of the fungal order Sordariales.</title>
        <authorList>
            <person name="Hensen N."/>
            <person name="Bonometti L."/>
            <person name="Westerberg I."/>
            <person name="Brannstrom I.O."/>
            <person name="Guillou S."/>
            <person name="Cros-Aarteil S."/>
            <person name="Calhoun S."/>
            <person name="Haridas S."/>
            <person name="Kuo A."/>
            <person name="Mondo S."/>
            <person name="Pangilinan J."/>
            <person name="Riley R."/>
            <person name="LaButti K."/>
            <person name="Andreopoulos B."/>
            <person name="Lipzen A."/>
            <person name="Chen C."/>
            <person name="Yan M."/>
            <person name="Daum C."/>
            <person name="Ng V."/>
            <person name="Clum A."/>
            <person name="Steindorff A."/>
            <person name="Ohm R.A."/>
            <person name="Martin F."/>
            <person name="Silar P."/>
            <person name="Natvig D.O."/>
            <person name="Lalanne C."/>
            <person name="Gautier V."/>
            <person name="Ament-Velasquez S.L."/>
            <person name="Kruys A."/>
            <person name="Hutchinson M.I."/>
            <person name="Powell A.J."/>
            <person name="Barry K."/>
            <person name="Miller A.N."/>
            <person name="Grigoriev I.V."/>
            <person name="Debuchy R."/>
            <person name="Gladieux P."/>
            <person name="Hiltunen Thoren M."/>
            <person name="Johannesson H."/>
        </authorList>
    </citation>
    <scope>NUCLEOTIDE SEQUENCE</scope>
    <source>
        <strain evidence="3">CBS 990.96</strain>
    </source>
</reference>
<keyword evidence="4" id="KW-1185">Reference proteome</keyword>
<dbReference type="EMBL" id="MU865380">
    <property type="protein sequence ID" value="KAK4224903.1"/>
    <property type="molecule type" value="Genomic_DNA"/>
</dbReference>
<reference evidence="3" key="2">
    <citation type="submission" date="2023-05" db="EMBL/GenBank/DDBJ databases">
        <authorList>
            <consortium name="Lawrence Berkeley National Laboratory"/>
            <person name="Steindorff A."/>
            <person name="Hensen N."/>
            <person name="Bonometti L."/>
            <person name="Westerberg I."/>
            <person name="Brannstrom I.O."/>
            <person name="Guillou S."/>
            <person name="Cros-Aarteil S."/>
            <person name="Calhoun S."/>
            <person name="Haridas S."/>
            <person name="Kuo A."/>
            <person name="Mondo S."/>
            <person name="Pangilinan J."/>
            <person name="Riley R."/>
            <person name="Labutti K."/>
            <person name="Andreopoulos B."/>
            <person name="Lipzen A."/>
            <person name="Chen C."/>
            <person name="Yanf M."/>
            <person name="Daum C."/>
            <person name="Ng V."/>
            <person name="Clum A."/>
            <person name="Ohm R."/>
            <person name="Martin F."/>
            <person name="Silar P."/>
            <person name="Natvig D."/>
            <person name="Lalanne C."/>
            <person name="Gautier V."/>
            <person name="Ament-Velasquez S.L."/>
            <person name="Kruys A."/>
            <person name="Hutchinson M.I."/>
            <person name="Powell A.J."/>
            <person name="Barry K."/>
            <person name="Miller A.N."/>
            <person name="Grigoriev I.V."/>
            <person name="Debuchy R."/>
            <person name="Gladieux P."/>
            <person name="Thoren M.H."/>
            <person name="Johannesson H."/>
        </authorList>
    </citation>
    <scope>NUCLEOTIDE SEQUENCE</scope>
    <source>
        <strain evidence="3">CBS 990.96</strain>
    </source>
</reference>
<dbReference type="AlphaFoldDB" id="A0AAN7BKJ0"/>
<proteinExistence type="predicted"/>
<gene>
    <name evidence="3" type="ORF">QBC38DRAFT_422463</name>
</gene>
<dbReference type="Gene3D" id="3.40.50.1820">
    <property type="entry name" value="alpha/beta hydrolase"/>
    <property type="match status" value="1"/>
</dbReference>
<dbReference type="SUPFAM" id="SSF53474">
    <property type="entry name" value="alpha/beta-Hydrolases"/>
    <property type="match status" value="1"/>
</dbReference>
<dbReference type="Proteomes" id="UP001301958">
    <property type="component" value="Unassembled WGS sequence"/>
</dbReference>
<dbReference type="PANTHER" id="PTHR33630:SF9">
    <property type="entry name" value="CUTINASE 4"/>
    <property type="match status" value="1"/>
</dbReference>
<accession>A0AAN7BKJ0</accession>
<dbReference type="InterPro" id="IPR029058">
    <property type="entry name" value="AB_hydrolase_fold"/>
</dbReference>
<dbReference type="SMART" id="SM01110">
    <property type="entry name" value="Cutinase"/>
    <property type="match status" value="1"/>
</dbReference>
<evidence type="ECO:0000256" key="1">
    <source>
        <dbReference type="ARBA" id="ARBA00022801"/>
    </source>
</evidence>
<name>A0AAN7BKJ0_9PEZI</name>
<keyword evidence="2" id="KW-1015">Disulfide bond</keyword>
<evidence type="ECO:0000313" key="4">
    <source>
        <dbReference type="Proteomes" id="UP001301958"/>
    </source>
</evidence>
<evidence type="ECO:0000313" key="3">
    <source>
        <dbReference type="EMBL" id="KAK4224903.1"/>
    </source>
</evidence>
<dbReference type="PANTHER" id="PTHR33630">
    <property type="entry name" value="CUTINASE RV1984C-RELATED-RELATED"/>
    <property type="match status" value="1"/>
</dbReference>
<dbReference type="Pfam" id="PF01083">
    <property type="entry name" value="Cutinase"/>
    <property type="match status" value="1"/>
</dbReference>
<dbReference type="GO" id="GO:0052689">
    <property type="term" value="F:carboxylic ester hydrolase activity"/>
    <property type="evidence" value="ECO:0007669"/>
    <property type="project" value="UniProtKB-ARBA"/>
</dbReference>